<evidence type="ECO:0000313" key="3">
    <source>
        <dbReference type="Proteomes" id="UP000322997"/>
    </source>
</evidence>
<dbReference type="EMBL" id="VTEQ01000001">
    <property type="protein sequence ID" value="TYS56340.1"/>
    <property type="molecule type" value="Genomic_DNA"/>
</dbReference>
<comment type="caution">
    <text evidence="2">The sequence shown here is derived from an EMBL/GenBank/DDBJ whole genome shotgun (WGS) entry which is preliminary data.</text>
</comment>
<proteinExistence type="predicted"/>
<dbReference type="Proteomes" id="UP000322997">
    <property type="component" value="Unassembled WGS sequence"/>
</dbReference>
<reference evidence="2 3" key="1">
    <citation type="submission" date="2019-08" db="EMBL/GenBank/DDBJ databases">
        <title>Bacillus genomes from the desert of Cuatro Cienegas, Coahuila.</title>
        <authorList>
            <person name="Olmedo-Alvarez G."/>
        </authorList>
    </citation>
    <scope>NUCLEOTIDE SEQUENCE [LARGE SCALE GENOMIC DNA]</scope>
    <source>
        <strain evidence="2 3">CH108_3D</strain>
    </source>
</reference>
<feature type="transmembrane region" description="Helical" evidence="1">
    <location>
        <begin position="7"/>
        <end position="27"/>
    </location>
</feature>
<keyword evidence="1" id="KW-0472">Membrane</keyword>
<evidence type="ECO:0000313" key="2">
    <source>
        <dbReference type="EMBL" id="TYS56340.1"/>
    </source>
</evidence>
<gene>
    <name evidence="2" type="ORF">FZC83_01855</name>
</gene>
<sequence>MIKKYGFNIFTLIAASLVLSRAIWWMLLAQNQLTIFVVIVASGLLLSEINHLMLVMDKYKKEGVIKCDPLEKSLDE</sequence>
<evidence type="ECO:0000256" key="1">
    <source>
        <dbReference type="SAM" id="Phobius"/>
    </source>
</evidence>
<accession>A0A5D4RZE3</accession>
<name>A0A5D4RZE3_9BACI</name>
<dbReference type="AlphaFoldDB" id="A0A5D4RZE3"/>
<feature type="transmembrane region" description="Helical" evidence="1">
    <location>
        <begin position="33"/>
        <end position="56"/>
    </location>
</feature>
<keyword evidence="1" id="KW-0812">Transmembrane</keyword>
<keyword evidence="1" id="KW-1133">Transmembrane helix</keyword>
<protein>
    <submittedName>
        <fullName evidence="2">Uncharacterized protein</fullName>
    </submittedName>
</protein>
<dbReference type="RefSeq" id="WP_148984374.1">
    <property type="nucleotide sequence ID" value="NZ_JBNILK010000001.1"/>
</dbReference>
<organism evidence="2 3">
    <name type="scientific">Rossellomorea marisflavi</name>
    <dbReference type="NCBI Taxonomy" id="189381"/>
    <lineage>
        <taxon>Bacteria</taxon>
        <taxon>Bacillati</taxon>
        <taxon>Bacillota</taxon>
        <taxon>Bacilli</taxon>
        <taxon>Bacillales</taxon>
        <taxon>Bacillaceae</taxon>
        <taxon>Rossellomorea</taxon>
    </lineage>
</organism>